<proteinExistence type="predicted"/>
<dbReference type="InterPro" id="IPR025402">
    <property type="entry name" value="DMP19_C"/>
</dbReference>
<dbReference type="Gene3D" id="1.20.1420.60">
    <property type="match status" value="1"/>
</dbReference>
<reference evidence="2 3" key="1">
    <citation type="submission" date="2020-09" db="EMBL/GenBank/DDBJ databases">
        <title>Eikenella S3660 sp. nov., isolated from a throat swab.</title>
        <authorList>
            <person name="Buhl M."/>
        </authorList>
    </citation>
    <scope>NUCLEOTIDE SEQUENCE [LARGE SCALE GENOMIC DNA]</scope>
    <source>
        <strain evidence="2 3">S3360</strain>
    </source>
</reference>
<evidence type="ECO:0000313" key="2">
    <source>
        <dbReference type="EMBL" id="MBH5328648.1"/>
    </source>
</evidence>
<name>A0ABS0N8M0_9NEIS</name>
<evidence type="ECO:0000313" key="3">
    <source>
        <dbReference type="Proteomes" id="UP000768471"/>
    </source>
</evidence>
<comment type="caution">
    <text evidence="2">The sequence shown here is derived from an EMBL/GenBank/DDBJ whole genome shotgun (WGS) entry which is preliminary data.</text>
</comment>
<sequence>MPENNMFTINELYRMLNVWSQRVRHTARGIEHFHGAEHTLLAYLSLDLLMEDDGFVLLIAAGRGEHALSAGLANELRRWGVQNTPDIIDRARALFQQHGAAIRAAAKRGDNIEQLRAQFPQFDELDADYCIVCEEDFSTICSYVRRHPADFAGLAAAAGQVNSPLPPLQPENLFPA</sequence>
<evidence type="ECO:0000259" key="1">
    <source>
        <dbReference type="Pfam" id="PF14300"/>
    </source>
</evidence>
<keyword evidence="3" id="KW-1185">Reference proteome</keyword>
<gene>
    <name evidence="2" type="ORF">H9Q10_03065</name>
</gene>
<feature type="domain" description="DNA mimic protein DMP19 C-terminal" evidence="1">
    <location>
        <begin position="33"/>
        <end position="147"/>
    </location>
</feature>
<organism evidence="2 3">
    <name type="scientific">Eikenella glucosivorans</name>
    <dbReference type="NCBI Taxonomy" id="2766967"/>
    <lineage>
        <taxon>Bacteria</taxon>
        <taxon>Pseudomonadati</taxon>
        <taxon>Pseudomonadota</taxon>
        <taxon>Betaproteobacteria</taxon>
        <taxon>Neisseriales</taxon>
        <taxon>Neisseriaceae</taxon>
        <taxon>Eikenella</taxon>
    </lineage>
</organism>
<dbReference type="EMBL" id="JACSGR010000002">
    <property type="protein sequence ID" value="MBH5328648.1"/>
    <property type="molecule type" value="Genomic_DNA"/>
</dbReference>
<protein>
    <submittedName>
        <fullName evidence="2">DUF4375 domain-containing protein</fullName>
    </submittedName>
</protein>
<dbReference type="Proteomes" id="UP000768471">
    <property type="component" value="Unassembled WGS sequence"/>
</dbReference>
<dbReference type="Pfam" id="PF14300">
    <property type="entry name" value="DMP19"/>
    <property type="match status" value="1"/>
</dbReference>
<accession>A0ABS0N8M0</accession>
<dbReference type="RefSeq" id="WP_197902561.1">
    <property type="nucleotide sequence ID" value="NZ_JACSGR010000002.1"/>
</dbReference>